<evidence type="ECO:0000256" key="2">
    <source>
        <dbReference type="ARBA" id="ARBA00022679"/>
    </source>
</evidence>
<dbReference type="InterPro" id="IPR012893">
    <property type="entry name" value="HipA-like_C"/>
</dbReference>
<gene>
    <name evidence="5" type="ORF">IAC94_02705</name>
</gene>
<keyword evidence="3" id="KW-0418">Kinase</keyword>
<dbReference type="InterPro" id="IPR052028">
    <property type="entry name" value="HipA_Ser/Thr_kinase"/>
</dbReference>
<organism evidence="5 6">
    <name type="scientific">Candidatus Coprenecus avistercoris</name>
    <dbReference type="NCBI Taxonomy" id="2840730"/>
    <lineage>
        <taxon>Bacteria</taxon>
        <taxon>Pseudomonadati</taxon>
        <taxon>Bacteroidota</taxon>
        <taxon>Bacteroidia</taxon>
        <taxon>Bacteroidales</taxon>
        <taxon>Rikenellaceae</taxon>
        <taxon>Rikenellaceae incertae sedis</taxon>
        <taxon>Candidatus Coprenecus</taxon>
    </lineage>
</organism>
<comment type="caution">
    <text evidence="5">The sequence shown here is derived from an EMBL/GenBank/DDBJ whole genome shotgun (WGS) entry which is preliminary data.</text>
</comment>
<evidence type="ECO:0000313" key="6">
    <source>
        <dbReference type="Proteomes" id="UP000886744"/>
    </source>
</evidence>
<evidence type="ECO:0000256" key="1">
    <source>
        <dbReference type="ARBA" id="ARBA00010164"/>
    </source>
</evidence>
<reference evidence="5" key="2">
    <citation type="journal article" date="2021" name="PeerJ">
        <title>Extensive microbial diversity within the chicken gut microbiome revealed by metagenomics and culture.</title>
        <authorList>
            <person name="Gilroy R."/>
            <person name="Ravi A."/>
            <person name="Getino M."/>
            <person name="Pursley I."/>
            <person name="Horton D.L."/>
            <person name="Alikhan N.F."/>
            <person name="Baker D."/>
            <person name="Gharbi K."/>
            <person name="Hall N."/>
            <person name="Watson M."/>
            <person name="Adriaenssens E.M."/>
            <person name="Foster-Nyarko E."/>
            <person name="Jarju S."/>
            <person name="Secka A."/>
            <person name="Antonio M."/>
            <person name="Oren A."/>
            <person name="Chaudhuri R.R."/>
            <person name="La Ragione R."/>
            <person name="Hildebrand F."/>
            <person name="Pallen M.J."/>
        </authorList>
    </citation>
    <scope>NUCLEOTIDE SEQUENCE</scope>
    <source>
        <strain evidence="5">ChiHjej13B12-12457</strain>
    </source>
</reference>
<dbReference type="PANTHER" id="PTHR37419">
    <property type="entry name" value="SERINE/THREONINE-PROTEIN KINASE TOXIN HIPA"/>
    <property type="match status" value="1"/>
</dbReference>
<evidence type="ECO:0000259" key="4">
    <source>
        <dbReference type="Pfam" id="PF07804"/>
    </source>
</evidence>
<accession>A0A9D1J624</accession>
<proteinExistence type="inferred from homology"/>
<evidence type="ECO:0000256" key="3">
    <source>
        <dbReference type="ARBA" id="ARBA00022777"/>
    </source>
</evidence>
<dbReference type="Gene3D" id="1.10.1070.20">
    <property type="match status" value="1"/>
</dbReference>
<comment type="similarity">
    <text evidence="1">Belongs to the HipA Ser/Thr kinase family.</text>
</comment>
<reference evidence="5" key="1">
    <citation type="submission" date="2020-10" db="EMBL/GenBank/DDBJ databases">
        <authorList>
            <person name="Gilroy R."/>
        </authorList>
    </citation>
    <scope>NUCLEOTIDE SEQUENCE</scope>
    <source>
        <strain evidence="5">ChiHjej13B12-12457</strain>
    </source>
</reference>
<feature type="domain" description="HipA-like C-terminal" evidence="4">
    <location>
        <begin position="59"/>
        <end position="294"/>
    </location>
</feature>
<dbReference type="AlphaFoldDB" id="A0A9D1J624"/>
<dbReference type="Proteomes" id="UP000886744">
    <property type="component" value="Unassembled WGS sequence"/>
</dbReference>
<dbReference type="EMBL" id="DVHI01000034">
    <property type="protein sequence ID" value="HIR62421.1"/>
    <property type="molecule type" value="Genomic_DNA"/>
</dbReference>
<keyword evidence="2" id="KW-0808">Transferase</keyword>
<dbReference type="GO" id="GO:0004674">
    <property type="term" value="F:protein serine/threonine kinase activity"/>
    <property type="evidence" value="ECO:0007669"/>
    <property type="project" value="TreeGrafter"/>
</dbReference>
<dbReference type="Pfam" id="PF07804">
    <property type="entry name" value="HipA_C"/>
    <property type="match status" value="1"/>
</dbReference>
<dbReference type="PANTHER" id="PTHR37419:SF1">
    <property type="entry name" value="SERINE_THREONINE-PROTEIN KINASE TOXIN HIPA"/>
    <property type="match status" value="1"/>
</dbReference>
<evidence type="ECO:0000313" key="5">
    <source>
        <dbReference type="EMBL" id="HIR62421.1"/>
    </source>
</evidence>
<name>A0A9D1J624_9BACT</name>
<protein>
    <submittedName>
        <fullName evidence="5">HipA domain-containing protein</fullName>
    </submittedName>
</protein>
<dbReference type="GO" id="GO:0005829">
    <property type="term" value="C:cytosol"/>
    <property type="evidence" value="ECO:0007669"/>
    <property type="project" value="TreeGrafter"/>
</dbReference>
<sequence>MRPLTVCPSTLAPGFSTFCPLARRLLFDGKTVSHIFPGISPADPDHKNVQNTAQHIGRISLSGVQPKFSAVVGEDLRLRYTRENERGHFILKPQPSSYHIINREFCAANENLTMQLASQVYRIETAANGLCFYENEEAAYITRRFDIHSGGKYMQEDFASLMGLTKSNGGADYKYSRASYEDCADVIRRHVKAYRIDLLRFFRLVLFNFISLNDDAHLKNFSLINNGNEYRLTPAYDLINTSLHLVNHRIFALDKGLFKEGMQFSDVRQVCRKDFEEFGRRTGLNDKTVQRELDFFAAIHSEAEQIISRSYLSEELKEQYRNSLDYRRKMLTF</sequence>